<proteinExistence type="predicted"/>
<keyword evidence="2" id="KW-1185">Reference proteome</keyword>
<dbReference type="AlphaFoldDB" id="A0A7X2XX07"/>
<sequence>MSRVKLQAAYYHQPDKRLRQTQDKLMAAMRQSFRDGQQFDTVRVTEICKSAHLARQTFYRHYSTLGEIIELDMAWIINDFLKQTDQKVDSTHYAPRLMVKLMEQHQTSFAMVFWAHEETAVIDYLVRDMRRVNAIRSTNSPVTVAAIRLYAHMLIDFARLMLDNPQLDREDFIGIYQRLMPAPESIFHDD</sequence>
<organism evidence="1 2">
    <name type="scientific">Secundilactobacillus folii</name>
    <dbReference type="NCBI Taxonomy" id="2678357"/>
    <lineage>
        <taxon>Bacteria</taxon>
        <taxon>Bacillati</taxon>
        <taxon>Bacillota</taxon>
        <taxon>Bacilli</taxon>
        <taxon>Lactobacillales</taxon>
        <taxon>Lactobacillaceae</taxon>
        <taxon>Secundilactobacillus</taxon>
    </lineage>
</organism>
<dbReference type="RefSeq" id="WP_155432473.1">
    <property type="nucleotide sequence ID" value="NZ_WNJO01000020.1"/>
</dbReference>
<dbReference type="InterPro" id="IPR009057">
    <property type="entry name" value="Homeodomain-like_sf"/>
</dbReference>
<evidence type="ECO:0000313" key="1">
    <source>
        <dbReference type="EMBL" id="MTV83212.1"/>
    </source>
</evidence>
<gene>
    <name evidence="1" type="ORF">GM612_11340</name>
</gene>
<dbReference type="SUPFAM" id="SSF46689">
    <property type="entry name" value="Homeodomain-like"/>
    <property type="match status" value="1"/>
</dbReference>
<protein>
    <recommendedName>
        <fullName evidence="3">HTH tetR-type domain-containing protein</fullName>
    </recommendedName>
</protein>
<name>A0A7X2XX07_9LACO</name>
<evidence type="ECO:0008006" key="3">
    <source>
        <dbReference type="Google" id="ProtNLM"/>
    </source>
</evidence>
<reference evidence="1 2" key="1">
    <citation type="submission" date="2019-11" db="EMBL/GenBank/DDBJ databases">
        <title>Lactobacillus sp. nov. CRM56-3, isolated from fermented tea leaves.</title>
        <authorList>
            <person name="Phuengjayaem S."/>
            <person name="Tanasupawat S."/>
        </authorList>
    </citation>
    <scope>NUCLEOTIDE SEQUENCE [LARGE SCALE GENOMIC DNA]</scope>
    <source>
        <strain evidence="1 2">CRM56-3</strain>
    </source>
</reference>
<dbReference type="EMBL" id="WNJO01000020">
    <property type="protein sequence ID" value="MTV83212.1"/>
    <property type="molecule type" value="Genomic_DNA"/>
</dbReference>
<dbReference type="Proteomes" id="UP000466388">
    <property type="component" value="Unassembled WGS sequence"/>
</dbReference>
<accession>A0A7X2XX07</accession>
<evidence type="ECO:0000313" key="2">
    <source>
        <dbReference type="Proteomes" id="UP000466388"/>
    </source>
</evidence>
<comment type="caution">
    <text evidence="1">The sequence shown here is derived from an EMBL/GenBank/DDBJ whole genome shotgun (WGS) entry which is preliminary data.</text>
</comment>
<dbReference type="Gene3D" id="1.10.357.10">
    <property type="entry name" value="Tetracycline Repressor, domain 2"/>
    <property type="match status" value="1"/>
</dbReference>